<dbReference type="InterPro" id="IPR010791">
    <property type="entry name" value="AttH_dom"/>
</dbReference>
<sequence length="272" mass="29854">MQLHDQRIARAGFGIASASEADCDVHLRDWHLHRVPDAGMHGALATGSFSTSIRSRQFQIDLTLAATQPLLLQGSAGLSRKGPMADQASYYYSVPQLTVQGSIALNGRQHVIDTDPAPGANRAWMDHEWSEALMHADAVGWDWIGMNLLDGSALTAFRLRRADGSTLWAGGSMRMPGTAEARIFAHDEVAFTPTRHWQSPHSRARYPVEWQVHTPAGAFRVRALLDDQELDSNGSTGTVYWEGLSELQSTSGQVLGRGYLEMTGYVRGIRLS</sequence>
<dbReference type="Pfam" id="PF07143">
    <property type="entry name" value="CrtC"/>
    <property type="match status" value="1"/>
</dbReference>
<proteinExistence type="predicted"/>
<dbReference type="AlphaFoldDB" id="A0A645F1V0"/>
<protein>
    <recommendedName>
        <fullName evidence="1">AttH domain-containing protein</fullName>
    </recommendedName>
</protein>
<organism evidence="2">
    <name type="scientific">bioreactor metagenome</name>
    <dbReference type="NCBI Taxonomy" id="1076179"/>
    <lineage>
        <taxon>unclassified sequences</taxon>
        <taxon>metagenomes</taxon>
        <taxon>ecological metagenomes</taxon>
    </lineage>
</organism>
<gene>
    <name evidence="2" type="ORF">SDC9_155468</name>
</gene>
<dbReference type="Pfam" id="PF17186">
    <property type="entry name" value="Lipocalin_9"/>
    <property type="match status" value="1"/>
</dbReference>
<name>A0A645F1V0_9ZZZZ</name>
<evidence type="ECO:0000313" key="2">
    <source>
        <dbReference type="EMBL" id="MPN08187.1"/>
    </source>
</evidence>
<comment type="caution">
    <text evidence="2">The sequence shown here is derived from an EMBL/GenBank/DDBJ whole genome shotgun (WGS) entry which is preliminary data.</text>
</comment>
<accession>A0A645F1V0</accession>
<dbReference type="SUPFAM" id="SSF159245">
    <property type="entry name" value="AttH-like"/>
    <property type="match status" value="1"/>
</dbReference>
<dbReference type="PANTHER" id="PTHR38591:SF1">
    <property type="entry name" value="BLL1000 PROTEIN"/>
    <property type="match status" value="1"/>
</dbReference>
<dbReference type="PANTHER" id="PTHR38591">
    <property type="entry name" value="HYDROLASE"/>
    <property type="match status" value="1"/>
</dbReference>
<dbReference type="InterPro" id="IPR023374">
    <property type="entry name" value="AttH-like_dom_sf"/>
</dbReference>
<reference evidence="2" key="1">
    <citation type="submission" date="2019-08" db="EMBL/GenBank/DDBJ databases">
        <authorList>
            <person name="Kucharzyk K."/>
            <person name="Murdoch R.W."/>
            <person name="Higgins S."/>
            <person name="Loffler F."/>
        </authorList>
    </citation>
    <scope>NUCLEOTIDE SEQUENCE</scope>
</reference>
<dbReference type="Gene3D" id="2.40.370.10">
    <property type="entry name" value="AttH-like domain"/>
    <property type="match status" value="2"/>
</dbReference>
<dbReference type="EMBL" id="VSSQ01054208">
    <property type="protein sequence ID" value="MPN08187.1"/>
    <property type="molecule type" value="Genomic_DNA"/>
</dbReference>
<feature type="domain" description="AttH" evidence="1">
    <location>
        <begin position="3"/>
        <end position="131"/>
    </location>
</feature>
<evidence type="ECO:0000259" key="1">
    <source>
        <dbReference type="Pfam" id="PF07143"/>
    </source>
</evidence>